<name>V2WXI4_MONRO</name>
<dbReference type="Proteomes" id="UP000017559">
    <property type="component" value="Unassembled WGS sequence"/>
</dbReference>
<keyword evidence="2" id="KW-1185">Reference proteome</keyword>
<reference evidence="1 2" key="1">
    <citation type="journal article" date="2014" name="BMC Genomics">
        <title>Genome and secretome analysis of the hemibiotrophic fungal pathogen, Moniliophthora roreri, which causes frosty pod rot disease of cacao: mechanisms of the biotrophic and necrotrophic phases.</title>
        <authorList>
            <person name="Meinhardt L.W."/>
            <person name="Costa G.G.L."/>
            <person name="Thomazella D.P.T."/>
            <person name="Teixeira P.J.P.L."/>
            <person name="Carazzolle M.F."/>
            <person name="Schuster S.C."/>
            <person name="Carlson J.E."/>
            <person name="Guiltinan M.J."/>
            <person name="Mieczkowski P."/>
            <person name="Farmer A."/>
            <person name="Ramaraj T."/>
            <person name="Crozier J."/>
            <person name="Davis R.E."/>
            <person name="Shao J."/>
            <person name="Melnick R.L."/>
            <person name="Pereira G.A.G."/>
            <person name="Bailey B.A."/>
        </authorList>
    </citation>
    <scope>NUCLEOTIDE SEQUENCE [LARGE SCALE GENOMIC DNA]</scope>
    <source>
        <strain evidence="1 2">MCA 2997</strain>
    </source>
</reference>
<dbReference type="EMBL" id="AWSO01001185">
    <property type="protein sequence ID" value="ESK84930.1"/>
    <property type="molecule type" value="Genomic_DNA"/>
</dbReference>
<evidence type="ECO:0000313" key="1">
    <source>
        <dbReference type="EMBL" id="ESK84930.1"/>
    </source>
</evidence>
<sequence length="360" mass="40147">MASSSTPPPDTSYTISVKAIATHYELKPPSATSKKKNAAPSYVKRDKTKELTFEFNKNKSIDINNQDEYKVLVLKIIEKQSIKPVHVWFNTRDVEQVLVGTSFLLHAMFPTFWCRRSALYKMGMTVRVLKDEKSDRSELNKQNDDAANSKSTMELGVHQFWNMLKDKYSTEGTQARWYMCPQTGKQVALTPSSSNHLFFSQHDGKATLMEPLHLWTFDPSMHKAALNPCSHRDSEVTTAFKRSASAGTEEALSLGHLASIVNTIFGAHNINANANAKVSTMLDTSGSSPPSASINSPMKLLPFLAFASRSLSIDVPVLTEVQMKADRIGPDIMHHMSNDNLVCYGFLKGDAIRIRENSLK</sequence>
<evidence type="ECO:0000313" key="2">
    <source>
        <dbReference type="Proteomes" id="UP000017559"/>
    </source>
</evidence>
<dbReference type="KEGG" id="mrr:Moror_9241"/>
<dbReference type="AlphaFoldDB" id="V2WXI4"/>
<gene>
    <name evidence="1" type="ORF">Moror_9241</name>
</gene>
<organism evidence="1 2">
    <name type="scientific">Moniliophthora roreri (strain MCA 2997)</name>
    <name type="common">Cocoa frosty pod rot fungus</name>
    <name type="synonym">Crinipellis roreri</name>
    <dbReference type="NCBI Taxonomy" id="1381753"/>
    <lineage>
        <taxon>Eukaryota</taxon>
        <taxon>Fungi</taxon>
        <taxon>Dikarya</taxon>
        <taxon>Basidiomycota</taxon>
        <taxon>Agaricomycotina</taxon>
        <taxon>Agaricomycetes</taxon>
        <taxon>Agaricomycetidae</taxon>
        <taxon>Agaricales</taxon>
        <taxon>Marasmiineae</taxon>
        <taxon>Marasmiaceae</taxon>
        <taxon>Moniliophthora</taxon>
    </lineage>
</organism>
<protein>
    <submittedName>
        <fullName evidence="1">Uncharacterized protein</fullName>
    </submittedName>
</protein>
<dbReference type="OrthoDB" id="3259884at2759"/>
<dbReference type="HOGENOM" id="CLU_769636_0_0_1"/>
<comment type="caution">
    <text evidence="1">The sequence shown here is derived from an EMBL/GenBank/DDBJ whole genome shotgun (WGS) entry which is preliminary data.</text>
</comment>
<proteinExistence type="predicted"/>
<accession>V2WXI4</accession>